<dbReference type="Proteomes" id="UP000229340">
    <property type="component" value="Plasmid pNP7-4"/>
</dbReference>
<name>A0A2D2LYG0_FAUOS</name>
<geneLocation type="plasmid" evidence="2">
    <name>pnp7-4</name>
</geneLocation>
<protein>
    <submittedName>
        <fullName evidence="1">Uncharacterized protein</fullName>
    </submittedName>
</protein>
<gene>
    <name evidence="1" type="ORF">NP7_11865</name>
</gene>
<dbReference type="AlphaFoldDB" id="A0A2D2LYG0"/>
<keyword evidence="1" id="KW-0614">Plasmid</keyword>
<dbReference type="EMBL" id="CP024447">
    <property type="protein sequence ID" value="ATR80038.1"/>
    <property type="molecule type" value="Genomic_DNA"/>
</dbReference>
<evidence type="ECO:0000313" key="1">
    <source>
        <dbReference type="EMBL" id="ATR80038.1"/>
    </source>
</evidence>
<accession>A0A2D2LYG0</accession>
<proteinExistence type="predicted"/>
<reference evidence="2" key="1">
    <citation type="submission" date="2017-10" db="EMBL/GenBank/DDBJ databases">
        <title>Complete genome sequence of Moraxella osloensis NP7 isolated from human skin.</title>
        <authorList>
            <person name="Lee K."/>
            <person name="Lim J.Y."/>
            <person name="Hwang I."/>
        </authorList>
    </citation>
    <scope>NUCLEOTIDE SEQUENCE [LARGE SCALE GENOMIC DNA]</scope>
    <source>
        <strain evidence="2">NP7</strain>
        <plasmid evidence="2">pnp7-4</plasmid>
    </source>
</reference>
<organism evidence="1 2">
    <name type="scientific">Faucicola osloensis</name>
    <name type="common">Moraxella osloensis</name>
    <dbReference type="NCBI Taxonomy" id="34062"/>
    <lineage>
        <taxon>Bacteria</taxon>
        <taxon>Pseudomonadati</taxon>
        <taxon>Pseudomonadota</taxon>
        <taxon>Gammaproteobacteria</taxon>
        <taxon>Moraxellales</taxon>
        <taxon>Moraxellaceae</taxon>
        <taxon>Faucicola</taxon>
    </lineage>
</organism>
<sequence>MPAIFADIHDNFLLLVELVTHWQQVTGYHKKAKHYHLSYQKVPVVCLNDYCDKGKYWLTA</sequence>
<evidence type="ECO:0000313" key="2">
    <source>
        <dbReference type="Proteomes" id="UP000229340"/>
    </source>
</evidence>